<feature type="compositionally biased region" description="Basic and acidic residues" evidence="1">
    <location>
        <begin position="76"/>
        <end position="90"/>
    </location>
</feature>
<feature type="region of interest" description="Disordered" evidence="1">
    <location>
        <begin position="19"/>
        <end position="166"/>
    </location>
</feature>
<comment type="caution">
    <text evidence="2">The sequence shown here is derived from an EMBL/GenBank/DDBJ whole genome shotgun (WGS) entry which is preliminary data.</text>
</comment>
<feature type="compositionally biased region" description="Polar residues" evidence="1">
    <location>
        <begin position="97"/>
        <end position="115"/>
    </location>
</feature>
<evidence type="ECO:0000256" key="1">
    <source>
        <dbReference type="SAM" id="MobiDB-lite"/>
    </source>
</evidence>
<sequence length="166" mass="18253">MEVAGSAVYIASFKQQNIRKAMSSKFRKSQAKDKGKGKDTAPGPSTYKAEPSTSMSKGHSHAAVLSGDSSKAHTHRSVDRGRERTKHGEESPPQIPGQESGSSRAWYTDSASYSPYTGPAEYNVNNRRDKAGERGRKSLRDRRIGDRRARSAEKKRKKGRGSCIIL</sequence>
<feature type="compositionally biased region" description="Basic and acidic residues" evidence="1">
    <location>
        <begin position="30"/>
        <end position="39"/>
    </location>
</feature>
<evidence type="ECO:0000313" key="3">
    <source>
        <dbReference type="Proteomes" id="UP000283895"/>
    </source>
</evidence>
<accession>A0A423VIS3</accession>
<organism evidence="2 3">
    <name type="scientific">Cytospora schulzeri</name>
    <dbReference type="NCBI Taxonomy" id="448051"/>
    <lineage>
        <taxon>Eukaryota</taxon>
        <taxon>Fungi</taxon>
        <taxon>Dikarya</taxon>
        <taxon>Ascomycota</taxon>
        <taxon>Pezizomycotina</taxon>
        <taxon>Sordariomycetes</taxon>
        <taxon>Sordariomycetidae</taxon>
        <taxon>Diaporthales</taxon>
        <taxon>Cytosporaceae</taxon>
        <taxon>Cytospora</taxon>
    </lineage>
</organism>
<keyword evidence="3" id="KW-1185">Reference proteome</keyword>
<protein>
    <submittedName>
        <fullName evidence="2">Uncharacterized protein</fullName>
    </submittedName>
</protein>
<dbReference type="EMBL" id="LKEA01000059">
    <property type="protein sequence ID" value="ROV90897.1"/>
    <property type="molecule type" value="Genomic_DNA"/>
</dbReference>
<dbReference type="AlphaFoldDB" id="A0A423VIS3"/>
<reference evidence="2 3" key="1">
    <citation type="submission" date="2015-09" db="EMBL/GenBank/DDBJ databases">
        <title>Host preference determinants of Valsa canker pathogens revealed by comparative genomics.</title>
        <authorList>
            <person name="Yin Z."/>
            <person name="Huang L."/>
        </authorList>
    </citation>
    <scope>NUCLEOTIDE SEQUENCE [LARGE SCALE GENOMIC DNA]</scope>
    <source>
        <strain evidence="2 3">03-1</strain>
    </source>
</reference>
<proteinExistence type="predicted"/>
<gene>
    <name evidence="2" type="ORF">VMCG_09972</name>
</gene>
<name>A0A423VIS3_9PEZI</name>
<feature type="compositionally biased region" description="Basic and acidic residues" evidence="1">
    <location>
        <begin position="126"/>
        <end position="152"/>
    </location>
</feature>
<dbReference type="Proteomes" id="UP000283895">
    <property type="component" value="Unassembled WGS sequence"/>
</dbReference>
<evidence type="ECO:0000313" key="2">
    <source>
        <dbReference type="EMBL" id="ROV90897.1"/>
    </source>
</evidence>